<dbReference type="InterPro" id="IPR000836">
    <property type="entry name" value="PRTase_dom"/>
</dbReference>
<keyword evidence="2" id="KW-0328">Glycosyltransferase</keyword>
<dbReference type="PANTHER" id="PTHR47505">
    <property type="entry name" value="DNA UTILIZATION PROTEIN YHGH"/>
    <property type="match status" value="1"/>
</dbReference>
<evidence type="ECO:0000256" key="1">
    <source>
        <dbReference type="ARBA" id="ARBA00008007"/>
    </source>
</evidence>
<proteinExistence type="inferred from homology"/>
<protein>
    <submittedName>
        <fullName evidence="2">Predicted amidophosphoribosyltransferases</fullName>
    </submittedName>
</protein>
<dbReference type="InterPro" id="IPR051910">
    <property type="entry name" value="ComF/GntX_DNA_util-trans"/>
</dbReference>
<dbReference type="CDD" id="cd06223">
    <property type="entry name" value="PRTases_typeI"/>
    <property type="match status" value="1"/>
</dbReference>
<dbReference type="InterPro" id="IPR029057">
    <property type="entry name" value="PRTase-like"/>
</dbReference>
<evidence type="ECO:0000313" key="2">
    <source>
        <dbReference type="EMBL" id="CAJ75698.1"/>
    </source>
</evidence>
<dbReference type="SUPFAM" id="SSF53271">
    <property type="entry name" value="PRTase-like"/>
    <property type="match status" value="1"/>
</dbReference>
<accession>Q1EM23</accession>
<organism evidence="2">
    <name type="scientific">uncultured Thermotogales bacterium</name>
    <dbReference type="NCBI Taxonomy" id="221214"/>
    <lineage>
        <taxon>Bacteria</taxon>
        <taxon>Thermotogati</taxon>
        <taxon>Thermotogota</taxon>
        <taxon>Thermotogae</taxon>
        <taxon>Thermotogales</taxon>
        <taxon>environmental samples</taxon>
    </lineage>
</organism>
<dbReference type="AlphaFoldDB" id="Q1EM23"/>
<dbReference type="Gene3D" id="3.40.50.2020">
    <property type="match status" value="1"/>
</dbReference>
<keyword evidence="2" id="KW-0808">Transferase</keyword>
<dbReference type="GO" id="GO:0016757">
    <property type="term" value="F:glycosyltransferase activity"/>
    <property type="evidence" value="ECO:0007669"/>
    <property type="project" value="UniProtKB-KW"/>
</dbReference>
<comment type="similarity">
    <text evidence="1">Belongs to the ComF/GntX family.</text>
</comment>
<name>Q1EM23_9BACT</name>
<gene>
    <name evidence="2" type="primary">ComFC</name>
    <name evidence="2" type="ORF">mes0014</name>
</gene>
<reference evidence="2" key="1">
    <citation type="journal article" date="2006" name="Appl. Environ. Microbiol.">
        <title>Evidence for existence of "mesotogas," members of the order Thermotogales adapted to low-temperature environments.</title>
        <authorList>
            <person name="Nesbo C.L."/>
            <person name="Dlutek M."/>
            <person name="Zhaxybayeva O."/>
            <person name="Doolittle F.W."/>
        </authorList>
    </citation>
    <scope>NUCLEOTIDE SEQUENCE</scope>
</reference>
<sequence length="212" mass="23962">MDLMLKSVISYFLPNYCLVCEREIDPNDYLCKDCLTSIRGPIMAPVELLNIDSAHSYWKYESPMKELIRAYKFGDRPGVARLFAKIVFEMIDVFAPSTDVIVPVPTSLQAFIRRGFDTNLRILRHLARTIDIKIDNVLSISGKTVPQSTLKMQDRIDNVRDKFFLRKKPRSTSVILFDDVVTSGATASQCARVLREGGVKEITLLAIASAKK</sequence>
<dbReference type="EMBL" id="AM184115">
    <property type="protein sequence ID" value="CAJ75698.1"/>
    <property type="molecule type" value="Genomic_DNA"/>
</dbReference>
<dbReference type="PANTHER" id="PTHR47505:SF1">
    <property type="entry name" value="DNA UTILIZATION PROTEIN YHGH"/>
    <property type="match status" value="1"/>
</dbReference>